<reference evidence="9 10" key="1">
    <citation type="submission" date="2015-12" db="EMBL/GenBank/DDBJ databases">
        <title>The genome of Folsomia candida.</title>
        <authorList>
            <person name="Faddeeva A."/>
            <person name="Derks M.F."/>
            <person name="Anvar Y."/>
            <person name="Smit S."/>
            <person name="Van Straalen N."/>
            <person name="Roelofs D."/>
        </authorList>
    </citation>
    <scope>NUCLEOTIDE SEQUENCE [LARGE SCALE GENOMIC DNA]</scope>
    <source>
        <strain evidence="9 10">VU population</strain>
        <tissue evidence="9">Whole body</tissue>
    </source>
</reference>
<dbReference type="PANTHER" id="PTHR24390">
    <property type="entry name" value="ZINC FINGER PROTEIN"/>
    <property type="match status" value="1"/>
</dbReference>
<evidence type="ECO:0000256" key="1">
    <source>
        <dbReference type="ARBA" id="ARBA00004123"/>
    </source>
</evidence>
<feature type="domain" description="C2H2-type" evidence="8">
    <location>
        <begin position="66"/>
        <end position="95"/>
    </location>
</feature>
<evidence type="ECO:0000256" key="7">
    <source>
        <dbReference type="PROSITE-ProRule" id="PRU00042"/>
    </source>
</evidence>
<dbReference type="FunFam" id="3.30.160.60:FF:002343">
    <property type="entry name" value="Zinc finger protein 33A"/>
    <property type="match status" value="1"/>
</dbReference>
<evidence type="ECO:0000256" key="2">
    <source>
        <dbReference type="ARBA" id="ARBA00022723"/>
    </source>
</evidence>
<dbReference type="GO" id="GO:0008270">
    <property type="term" value="F:zinc ion binding"/>
    <property type="evidence" value="ECO:0007669"/>
    <property type="project" value="UniProtKB-KW"/>
</dbReference>
<evidence type="ECO:0000313" key="10">
    <source>
        <dbReference type="Proteomes" id="UP000198287"/>
    </source>
</evidence>
<dbReference type="SUPFAM" id="SSF57667">
    <property type="entry name" value="beta-beta-alpha zinc fingers"/>
    <property type="match status" value="4"/>
</dbReference>
<dbReference type="SMART" id="SM00355">
    <property type="entry name" value="ZnF_C2H2"/>
    <property type="match status" value="8"/>
</dbReference>
<proteinExistence type="predicted"/>
<comment type="subcellular location">
    <subcellularLocation>
        <location evidence="1">Nucleus</location>
    </subcellularLocation>
</comment>
<dbReference type="Pfam" id="PF00096">
    <property type="entry name" value="zf-C2H2"/>
    <property type="match status" value="4"/>
</dbReference>
<name>A0A226DK29_FOLCA</name>
<dbReference type="PROSITE" id="PS00028">
    <property type="entry name" value="ZINC_FINGER_C2H2_1"/>
    <property type="match status" value="7"/>
</dbReference>
<comment type="caution">
    <text evidence="9">The sequence shown here is derived from an EMBL/GenBank/DDBJ whole genome shotgun (WGS) entry which is preliminary data.</text>
</comment>
<dbReference type="GO" id="GO:0006357">
    <property type="term" value="P:regulation of transcription by RNA polymerase II"/>
    <property type="evidence" value="ECO:0007669"/>
    <property type="project" value="TreeGrafter"/>
</dbReference>
<dbReference type="OMA" id="HICDICE"/>
<organism evidence="9 10">
    <name type="scientific">Folsomia candida</name>
    <name type="common">Springtail</name>
    <dbReference type="NCBI Taxonomy" id="158441"/>
    <lineage>
        <taxon>Eukaryota</taxon>
        <taxon>Metazoa</taxon>
        <taxon>Ecdysozoa</taxon>
        <taxon>Arthropoda</taxon>
        <taxon>Hexapoda</taxon>
        <taxon>Collembola</taxon>
        <taxon>Entomobryomorpha</taxon>
        <taxon>Isotomoidea</taxon>
        <taxon>Isotomidae</taxon>
        <taxon>Proisotominae</taxon>
        <taxon>Folsomia</taxon>
    </lineage>
</organism>
<keyword evidence="4 7" id="KW-0863">Zinc-finger</keyword>
<feature type="domain" description="C2H2-type" evidence="8">
    <location>
        <begin position="9"/>
        <end position="36"/>
    </location>
</feature>
<evidence type="ECO:0000313" key="9">
    <source>
        <dbReference type="EMBL" id="OXA45027.1"/>
    </source>
</evidence>
<feature type="domain" description="C2H2-type" evidence="8">
    <location>
        <begin position="157"/>
        <end position="184"/>
    </location>
</feature>
<dbReference type="InterPro" id="IPR013087">
    <property type="entry name" value="Znf_C2H2_type"/>
</dbReference>
<evidence type="ECO:0000259" key="8">
    <source>
        <dbReference type="PROSITE" id="PS50157"/>
    </source>
</evidence>
<evidence type="ECO:0000256" key="5">
    <source>
        <dbReference type="ARBA" id="ARBA00022833"/>
    </source>
</evidence>
<keyword evidence="10" id="KW-1185">Reference proteome</keyword>
<gene>
    <name evidence="9" type="ORF">Fcan01_20125</name>
</gene>
<dbReference type="Gene3D" id="3.30.160.60">
    <property type="entry name" value="Classic Zinc Finger"/>
    <property type="match status" value="6"/>
</dbReference>
<sequence>MDLKQGRKWECPKCSKSFKTHGDLNRHIARHDPDGNVKCEVCGLLSKNRVALSSHVVRIHSNRKRPSCNTCHRMFSNSTNLREHIKAAHNTKERPRFPCTFPGCEKSYLNKGHISRHVNYEHAQNPVRFPCTLCGNEFKARFELEQHISTHTTEKPYNCATCGMSFAQMRKMKSHEKMHLEKSARESNCHLCPRTFLWRRGLQRHIRVAHENQRNYPCAFCDKRFSISSELKRHVEVKHATSNEMIHSCDKCEYKSFSKVAAGSENATRYPTRYPLPNYPYPHGYPCGYPLPATRYKN</sequence>
<feature type="domain" description="C2H2-type" evidence="8">
    <location>
        <begin position="187"/>
        <end position="215"/>
    </location>
</feature>
<dbReference type="GO" id="GO:0003700">
    <property type="term" value="F:DNA-binding transcription factor activity"/>
    <property type="evidence" value="ECO:0007669"/>
    <property type="project" value="TreeGrafter"/>
</dbReference>
<keyword evidence="2" id="KW-0479">Metal-binding</keyword>
<feature type="domain" description="C2H2-type" evidence="8">
    <location>
        <begin position="129"/>
        <end position="156"/>
    </location>
</feature>
<dbReference type="GO" id="GO:0005634">
    <property type="term" value="C:nucleus"/>
    <property type="evidence" value="ECO:0007669"/>
    <property type="project" value="UniProtKB-SubCell"/>
</dbReference>
<protein>
    <submittedName>
        <fullName evidence="9">Zinc finger protein 26</fullName>
    </submittedName>
</protein>
<feature type="domain" description="C2H2-type" evidence="8">
    <location>
        <begin position="97"/>
        <end position="126"/>
    </location>
</feature>
<dbReference type="OrthoDB" id="3437960at2759"/>
<accession>A0A226DK29</accession>
<keyword evidence="6" id="KW-0539">Nucleus</keyword>
<feature type="domain" description="C2H2-type" evidence="8">
    <location>
        <begin position="216"/>
        <end position="244"/>
    </location>
</feature>
<dbReference type="PROSITE" id="PS50157">
    <property type="entry name" value="ZINC_FINGER_C2H2_2"/>
    <property type="match status" value="7"/>
</dbReference>
<keyword evidence="5" id="KW-0862">Zinc</keyword>
<evidence type="ECO:0000256" key="3">
    <source>
        <dbReference type="ARBA" id="ARBA00022737"/>
    </source>
</evidence>
<evidence type="ECO:0000256" key="6">
    <source>
        <dbReference type="ARBA" id="ARBA00023242"/>
    </source>
</evidence>
<dbReference type="GO" id="GO:0000978">
    <property type="term" value="F:RNA polymerase II cis-regulatory region sequence-specific DNA binding"/>
    <property type="evidence" value="ECO:0007669"/>
    <property type="project" value="TreeGrafter"/>
</dbReference>
<dbReference type="Proteomes" id="UP000198287">
    <property type="component" value="Unassembled WGS sequence"/>
</dbReference>
<dbReference type="AlphaFoldDB" id="A0A226DK29"/>
<dbReference type="EMBL" id="LNIX01000018">
    <property type="protein sequence ID" value="OXA45027.1"/>
    <property type="molecule type" value="Genomic_DNA"/>
</dbReference>
<keyword evidence="3" id="KW-0677">Repeat</keyword>
<dbReference type="InterPro" id="IPR036236">
    <property type="entry name" value="Znf_C2H2_sf"/>
</dbReference>
<evidence type="ECO:0000256" key="4">
    <source>
        <dbReference type="ARBA" id="ARBA00022771"/>
    </source>
</evidence>